<dbReference type="PANTHER" id="PTHR30602:SF12">
    <property type="entry name" value="AMINO-ACID ACETYLTRANSFERASE NAGS1, CHLOROPLASTIC-RELATED"/>
    <property type="match status" value="1"/>
</dbReference>
<dbReference type="EC" id="2.3.1.1" evidence="4"/>
<gene>
    <name evidence="4" type="primary">argA_11</name>
    <name evidence="4" type="ORF">SDC9_171530</name>
</gene>
<dbReference type="GO" id="GO:0006526">
    <property type="term" value="P:L-arginine biosynthetic process"/>
    <property type="evidence" value="ECO:0007669"/>
    <property type="project" value="InterPro"/>
</dbReference>
<dbReference type="EMBL" id="VSSQ01072864">
    <property type="protein sequence ID" value="MPN24136.1"/>
    <property type="molecule type" value="Genomic_DNA"/>
</dbReference>
<evidence type="ECO:0000313" key="4">
    <source>
        <dbReference type="EMBL" id="MPN24136.1"/>
    </source>
</evidence>
<comment type="caution">
    <text evidence="4">The sequence shown here is derived from an EMBL/GenBank/DDBJ whole genome shotgun (WGS) entry which is preliminary data.</text>
</comment>
<evidence type="ECO:0000259" key="3">
    <source>
        <dbReference type="PROSITE" id="PS51186"/>
    </source>
</evidence>
<name>A0A645GDB4_9ZZZZ</name>
<dbReference type="InterPro" id="IPR016181">
    <property type="entry name" value="Acyl_CoA_acyltransferase"/>
</dbReference>
<dbReference type="InterPro" id="IPR000182">
    <property type="entry name" value="GNAT_dom"/>
</dbReference>
<sequence length="129" mass="14919">MENDGTLVPRPRELFEREINRFSVIEHDGLIVGCAALYPYGNGMAELACLAVNPDHRRWGYGERLMHHIEQQARVAGVSRLFVLTTRTSHWFLERGFALASVDELPDEKRLMYNYQRRSKVMVKTLVAE</sequence>
<protein>
    <submittedName>
        <fullName evidence="4">Amino-acid acetyltransferase</fullName>
        <ecNumber evidence="4">2.3.1.1</ecNumber>
    </submittedName>
</protein>
<evidence type="ECO:0000256" key="1">
    <source>
        <dbReference type="ARBA" id="ARBA00022679"/>
    </source>
</evidence>
<proteinExistence type="predicted"/>
<reference evidence="4" key="1">
    <citation type="submission" date="2019-08" db="EMBL/GenBank/DDBJ databases">
        <authorList>
            <person name="Kucharzyk K."/>
            <person name="Murdoch R.W."/>
            <person name="Higgins S."/>
            <person name="Loffler F."/>
        </authorList>
    </citation>
    <scope>NUCLEOTIDE SEQUENCE</scope>
</reference>
<dbReference type="CDD" id="cd04301">
    <property type="entry name" value="NAT_SF"/>
    <property type="match status" value="1"/>
</dbReference>
<dbReference type="GO" id="GO:0004042">
    <property type="term" value="F:L-glutamate N-acetyltransferase activity"/>
    <property type="evidence" value="ECO:0007669"/>
    <property type="project" value="InterPro"/>
</dbReference>
<feature type="domain" description="N-acetyltransferase" evidence="3">
    <location>
        <begin position="1"/>
        <end position="127"/>
    </location>
</feature>
<dbReference type="PROSITE" id="PS51186">
    <property type="entry name" value="GNAT"/>
    <property type="match status" value="1"/>
</dbReference>
<accession>A0A645GDB4</accession>
<dbReference type="GO" id="GO:0005737">
    <property type="term" value="C:cytoplasm"/>
    <property type="evidence" value="ECO:0007669"/>
    <property type="project" value="InterPro"/>
</dbReference>
<keyword evidence="1 4" id="KW-0808">Transferase</keyword>
<keyword evidence="2 4" id="KW-0012">Acyltransferase</keyword>
<dbReference type="InterPro" id="IPR010167">
    <property type="entry name" value="NH2A_AcTrfase"/>
</dbReference>
<dbReference type="AlphaFoldDB" id="A0A645GDB4"/>
<dbReference type="SUPFAM" id="SSF55729">
    <property type="entry name" value="Acyl-CoA N-acyltransferases (Nat)"/>
    <property type="match status" value="1"/>
</dbReference>
<organism evidence="4">
    <name type="scientific">bioreactor metagenome</name>
    <dbReference type="NCBI Taxonomy" id="1076179"/>
    <lineage>
        <taxon>unclassified sequences</taxon>
        <taxon>metagenomes</taxon>
        <taxon>ecological metagenomes</taxon>
    </lineage>
</organism>
<dbReference type="Pfam" id="PF00583">
    <property type="entry name" value="Acetyltransf_1"/>
    <property type="match status" value="1"/>
</dbReference>
<dbReference type="PANTHER" id="PTHR30602">
    <property type="entry name" value="AMINO-ACID ACETYLTRANSFERASE"/>
    <property type="match status" value="1"/>
</dbReference>
<dbReference type="Gene3D" id="3.40.630.30">
    <property type="match status" value="1"/>
</dbReference>
<evidence type="ECO:0000256" key="2">
    <source>
        <dbReference type="ARBA" id="ARBA00023315"/>
    </source>
</evidence>